<dbReference type="WBParaSite" id="HPBE_0000407101-mRNA-1">
    <property type="protein sequence ID" value="HPBE_0000407101-mRNA-1"/>
    <property type="gene ID" value="HPBE_0000407101"/>
</dbReference>
<reference evidence="1 2" key="1">
    <citation type="submission" date="2018-11" db="EMBL/GenBank/DDBJ databases">
        <authorList>
            <consortium name="Pathogen Informatics"/>
        </authorList>
    </citation>
    <scope>NUCLEOTIDE SEQUENCE [LARGE SCALE GENOMIC DNA]</scope>
</reference>
<proteinExistence type="predicted"/>
<accession>A0A3P7WFW6</accession>
<name>A0A183FD18_HELPZ</name>
<organism evidence="2 3">
    <name type="scientific">Heligmosomoides polygyrus</name>
    <name type="common">Parasitic roundworm</name>
    <dbReference type="NCBI Taxonomy" id="6339"/>
    <lineage>
        <taxon>Eukaryota</taxon>
        <taxon>Metazoa</taxon>
        <taxon>Ecdysozoa</taxon>
        <taxon>Nematoda</taxon>
        <taxon>Chromadorea</taxon>
        <taxon>Rhabditida</taxon>
        <taxon>Rhabditina</taxon>
        <taxon>Rhabditomorpha</taxon>
        <taxon>Strongyloidea</taxon>
        <taxon>Heligmosomidae</taxon>
        <taxon>Heligmosomoides</taxon>
    </lineage>
</organism>
<gene>
    <name evidence="1" type="ORF">HPBE_LOCUS4072</name>
</gene>
<accession>A0A183FD18</accession>
<dbReference type="AlphaFoldDB" id="A0A183FD18"/>
<dbReference type="EMBL" id="UZAH01025270">
    <property type="protein sequence ID" value="VDO59970.1"/>
    <property type="molecule type" value="Genomic_DNA"/>
</dbReference>
<evidence type="ECO:0000313" key="1">
    <source>
        <dbReference type="EMBL" id="VDO59970.1"/>
    </source>
</evidence>
<sequence>MDDLQNLRRSIKDYQWHSSEDHMASSRLRRQARSYDLDDDDDDYDAHLHFTLSDIGNESVVRGHSLERSPPTGER</sequence>
<evidence type="ECO:0000313" key="2">
    <source>
        <dbReference type="Proteomes" id="UP000050761"/>
    </source>
</evidence>
<keyword evidence="2" id="KW-1185">Reference proteome</keyword>
<protein>
    <submittedName>
        <fullName evidence="1 3">Uncharacterized protein</fullName>
    </submittedName>
</protein>
<dbReference type="Proteomes" id="UP000050761">
    <property type="component" value="Unassembled WGS sequence"/>
</dbReference>
<evidence type="ECO:0000313" key="3">
    <source>
        <dbReference type="WBParaSite" id="HPBE_0000407101-mRNA-1"/>
    </source>
</evidence>
<reference evidence="3" key="2">
    <citation type="submission" date="2019-09" db="UniProtKB">
        <authorList>
            <consortium name="WormBaseParasite"/>
        </authorList>
    </citation>
    <scope>IDENTIFICATION</scope>
</reference>